<name>A0ABW6WSH7_9ACTN</name>
<proteinExistence type="predicted"/>
<accession>A0ABW6WSH7</accession>
<reference evidence="2 3" key="1">
    <citation type="submission" date="2024-10" db="EMBL/GenBank/DDBJ databases">
        <title>The Natural Products Discovery Center: Release of the First 8490 Sequenced Strains for Exploring Actinobacteria Biosynthetic Diversity.</title>
        <authorList>
            <person name="Kalkreuter E."/>
            <person name="Kautsar S.A."/>
            <person name="Yang D."/>
            <person name="Bader C.D."/>
            <person name="Teijaro C.N."/>
            <person name="Fluegel L."/>
            <person name="Davis C.M."/>
            <person name="Simpson J.R."/>
            <person name="Lauterbach L."/>
            <person name="Steele A.D."/>
            <person name="Gui C."/>
            <person name="Meng S."/>
            <person name="Li G."/>
            <person name="Viehrig K."/>
            <person name="Ye F."/>
            <person name="Su P."/>
            <person name="Kiefer A.F."/>
            <person name="Nichols A."/>
            <person name="Cepeda A.J."/>
            <person name="Yan W."/>
            <person name="Fan B."/>
            <person name="Jiang Y."/>
            <person name="Adhikari A."/>
            <person name="Zheng C.-J."/>
            <person name="Schuster L."/>
            <person name="Cowan T.M."/>
            <person name="Smanski M.J."/>
            <person name="Chevrette M.G."/>
            <person name="De Carvalho L.P.S."/>
            <person name="Shen B."/>
        </authorList>
    </citation>
    <scope>NUCLEOTIDE SEQUENCE [LARGE SCALE GENOMIC DNA]</scope>
    <source>
        <strain evidence="2 3">NPDC000087</strain>
    </source>
</reference>
<dbReference type="SUPFAM" id="SSF55785">
    <property type="entry name" value="PYP-like sensor domain (PAS domain)"/>
    <property type="match status" value="1"/>
</dbReference>
<evidence type="ECO:0000259" key="1">
    <source>
        <dbReference type="SMART" id="SM00091"/>
    </source>
</evidence>
<dbReference type="CDD" id="cd00130">
    <property type="entry name" value="PAS"/>
    <property type="match status" value="1"/>
</dbReference>
<dbReference type="InterPro" id="IPR035965">
    <property type="entry name" value="PAS-like_dom_sf"/>
</dbReference>
<dbReference type="InterPro" id="IPR013767">
    <property type="entry name" value="PAS_fold"/>
</dbReference>
<evidence type="ECO:0000313" key="2">
    <source>
        <dbReference type="EMBL" id="MFF5295171.1"/>
    </source>
</evidence>
<dbReference type="SMART" id="SM00091">
    <property type="entry name" value="PAS"/>
    <property type="match status" value="1"/>
</dbReference>
<dbReference type="RefSeq" id="WP_020511108.1">
    <property type="nucleotide sequence ID" value="NZ_JBIAZU010000007.1"/>
</dbReference>
<dbReference type="Proteomes" id="UP001602245">
    <property type="component" value="Unassembled WGS sequence"/>
</dbReference>
<dbReference type="Pfam" id="PF00989">
    <property type="entry name" value="PAS"/>
    <property type="match status" value="1"/>
</dbReference>
<dbReference type="Gene3D" id="3.30.450.20">
    <property type="entry name" value="PAS domain"/>
    <property type="match status" value="1"/>
</dbReference>
<dbReference type="EMBL" id="JBIAZU010000007">
    <property type="protein sequence ID" value="MFF5295171.1"/>
    <property type="molecule type" value="Genomic_DNA"/>
</dbReference>
<comment type="caution">
    <text evidence="2">The sequence shown here is derived from an EMBL/GenBank/DDBJ whole genome shotgun (WGS) entry which is preliminary data.</text>
</comment>
<protein>
    <submittedName>
        <fullName evidence="2">PAS domain-containing protein</fullName>
    </submittedName>
</protein>
<feature type="domain" description="PAS" evidence="1">
    <location>
        <begin position="29"/>
        <end position="96"/>
    </location>
</feature>
<keyword evidence="3" id="KW-1185">Reference proteome</keyword>
<gene>
    <name evidence="2" type="ORF">ACFY35_37515</name>
</gene>
<sequence length="152" mass="15963">MAHVELSLSGAFVPQARTPAEDEFVPSVDRWTSTVAAAAEPCLVIDTSTTILAVSAACCELFGLGKPVEIIGQPLGEAMRLIDFTAVAAELDASDVEKIPPLLAIRSERLARGLLRVVPSPGEPPLTVDAITTPLLNGDRVAGSLTFFSPVR</sequence>
<organism evidence="2 3">
    <name type="scientific">Paractinoplanes globisporus</name>
    <dbReference type="NCBI Taxonomy" id="113565"/>
    <lineage>
        <taxon>Bacteria</taxon>
        <taxon>Bacillati</taxon>
        <taxon>Actinomycetota</taxon>
        <taxon>Actinomycetes</taxon>
        <taxon>Micromonosporales</taxon>
        <taxon>Micromonosporaceae</taxon>
        <taxon>Paractinoplanes</taxon>
    </lineage>
</organism>
<dbReference type="InterPro" id="IPR000014">
    <property type="entry name" value="PAS"/>
</dbReference>
<evidence type="ECO:0000313" key="3">
    <source>
        <dbReference type="Proteomes" id="UP001602245"/>
    </source>
</evidence>